<protein>
    <recommendedName>
        <fullName evidence="1">Misato Segment II tubulin-like domain-containing protein</fullName>
    </recommendedName>
</protein>
<evidence type="ECO:0000313" key="3">
    <source>
        <dbReference type="Proteomes" id="UP000683000"/>
    </source>
</evidence>
<evidence type="ECO:0000259" key="1">
    <source>
        <dbReference type="Pfam" id="PF10644"/>
    </source>
</evidence>
<feature type="domain" description="Misato Segment II tubulin-like" evidence="1">
    <location>
        <begin position="2"/>
        <end position="68"/>
    </location>
</feature>
<dbReference type="Gene3D" id="3.40.50.1440">
    <property type="entry name" value="Tubulin/FtsZ, GTPase domain"/>
    <property type="match status" value="1"/>
</dbReference>
<dbReference type="GO" id="GO:0007005">
    <property type="term" value="P:mitochondrion organization"/>
    <property type="evidence" value="ECO:0007669"/>
    <property type="project" value="InterPro"/>
</dbReference>
<reference evidence="2" key="1">
    <citation type="submission" date="2021-03" db="EMBL/GenBank/DDBJ databases">
        <title>Evolutionary innovations through gain and loss of genes in the ectomycorrhizal Boletales.</title>
        <authorList>
            <person name="Wu G."/>
            <person name="Miyauchi S."/>
            <person name="Morin E."/>
            <person name="Yang Z.-L."/>
            <person name="Xu J."/>
            <person name="Martin F.M."/>
        </authorList>
    </citation>
    <scope>NUCLEOTIDE SEQUENCE</scope>
    <source>
        <strain evidence="2">BR01</strain>
    </source>
</reference>
<dbReference type="PANTHER" id="PTHR13391">
    <property type="entry name" value="MITOCHONDRIAL DISTRIBUTION REGULATOR MISATO"/>
    <property type="match status" value="1"/>
</dbReference>
<dbReference type="Proteomes" id="UP000683000">
    <property type="component" value="Unassembled WGS sequence"/>
</dbReference>
<name>A0A8I2YY97_9AGAM</name>
<sequence>MREIIHIQAGSLSNYTGTHFWNTQENYFVYDEEDISMTDYNISFSEGRDEHNQPTLCPRLLAFDQKCAGVSRKSHPDMSLCTMASQSKFWHTCKGLASGRGSGMADDLAEPIAQIRYWSDFSRVFFDPKSIQAVPDTPELTEGDWNASSTAFSRYNDVRILLHFFSRAKG</sequence>
<organism evidence="2 3">
    <name type="scientific">Boletus reticuloceps</name>
    <dbReference type="NCBI Taxonomy" id="495285"/>
    <lineage>
        <taxon>Eukaryota</taxon>
        <taxon>Fungi</taxon>
        <taxon>Dikarya</taxon>
        <taxon>Basidiomycota</taxon>
        <taxon>Agaricomycotina</taxon>
        <taxon>Agaricomycetes</taxon>
        <taxon>Agaricomycetidae</taxon>
        <taxon>Boletales</taxon>
        <taxon>Boletineae</taxon>
        <taxon>Boletaceae</taxon>
        <taxon>Boletoideae</taxon>
        <taxon>Boletus</taxon>
    </lineage>
</organism>
<dbReference type="PANTHER" id="PTHR13391:SF0">
    <property type="entry name" value="PROTEIN MISATO HOMOLOG 1"/>
    <property type="match status" value="1"/>
</dbReference>
<dbReference type="InterPro" id="IPR019605">
    <property type="entry name" value="Misato_II_tubulin-like"/>
</dbReference>
<evidence type="ECO:0000313" key="2">
    <source>
        <dbReference type="EMBL" id="KAG6380756.1"/>
    </source>
</evidence>
<accession>A0A8I2YY97</accession>
<dbReference type="InterPro" id="IPR013838">
    <property type="entry name" value="Beta-tubulin_BS"/>
</dbReference>
<dbReference type="SUPFAM" id="SSF52490">
    <property type="entry name" value="Tubulin nucleotide-binding domain-like"/>
    <property type="match status" value="1"/>
</dbReference>
<gene>
    <name evidence="2" type="ORF">JVT61DRAFT_5139</name>
</gene>
<dbReference type="InterPro" id="IPR049942">
    <property type="entry name" value="DML1/Misato"/>
</dbReference>
<dbReference type="AlphaFoldDB" id="A0A8I2YY97"/>
<proteinExistence type="predicted"/>
<comment type="caution">
    <text evidence="2">The sequence shown here is derived from an EMBL/GenBank/DDBJ whole genome shotgun (WGS) entry which is preliminary data.</text>
</comment>
<dbReference type="OrthoDB" id="271881at2759"/>
<dbReference type="InterPro" id="IPR036525">
    <property type="entry name" value="Tubulin/FtsZ_GTPase_sf"/>
</dbReference>
<dbReference type="EMBL" id="JAGFBS010000002">
    <property type="protein sequence ID" value="KAG6380756.1"/>
    <property type="molecule type" value="Genomic_DNA"/>
</dbReference>
<dbReference type="GO" id="GO:0005739">
    <property type="term" value="C:mitochondrion"/>
    <property type="evidence" value="ECO:0007669"/>
    <property type="project" value="TreeGrafter"/>
</dbReference>
<dbReference type="PROSITE" id="PS00228">
    <property type="entry name" value="TUBULIN_B_AUTOREG"/>
    <property type="match status" value="1"/>
</dbReference>
<keyword evidence="3" id="KW-1185">Reference proteome</keyword>
<dbReference type="Pfam" id="PF10644">
    <property type="entry name" value="Misat_Tub_SegII"/>
    <property type="match status" value="1"/>
</dbReference>